<organism evidence="1">
    <name type="scientific">viral metagenome</name>
    <dbReference type="NCBI Taxonomy" id="1070528"/>
    <lineage>
        <taxon>unclassified sequences</taxon>
        <taxon>metagenomes</taxon>
        <taxon>organismal metagenomes</taxon>
    </lineage>
</organism>
<accession>A0A6C0C675</accession>
<dbReference type="EMBL" id="MN739337">
    <property type="protein sequence ID" value="QHS99264.1"/>
    <property type="molecule type" value="Genomic_DNA"/>
</dbReference>
<protein>
    <submittedName>
        <fullName evidence="1">Uncharacterized protein</fullName>
    </submittedName>
</protein>
<dbReference type="AlphaFoldDB" id="A0A6C0C675"/>
<name>A0A6C0C675_9ZZZZ</name>
<proteinExistence type="predicted"/>
<sequence length="137" mass="16408">MDIINYRKIVVNCPYDSDNINGEPWEQVILSVPNHWSFYHRIDHPPHSKDLLQHPLVNSGKAYWINYNTLCTGYRLRNNPDIFRSIFGTERQRQISKFQNNINRVVKRRKKKLAFIELFKLTRIPLVLVDKIIELVY</sequence>
<evidence type="ECO:0000313" key="1">
    <source>
        <dbReference type="EMBL" id="QHS99264.1"/>
    </source>
</evidence>
<reference evidence="1" key="1">
    <citation type="journal article" date="2020" name="Nature">
        <title>Giant virus diversity and host interactions through global metagenomics.</title>
        <authorList>
            <person name="Schulz F."/>
            <person name="Roux S."/>
            <person name="Paez-Espino D."/>
            <person name="Jungbluth S."/>
            <person name="Walsh D.A."/>
            <person name="Denef V.J."/>
            <person name="McMahon K.D."/>
            <person name="Konstantinidis K.T."/>
            <person name="Eloe-Fadrosh E.A."/>
            <person name="Kyrpides N.C."/>
            <person name="Woyke T."/>
        </authorList>
    </citation>
    <scope>NUCLEOTIDE SEQUENCE</scope>
    <source>
        <strain evidence="1">GVMAG-M-3300020185-33</strain>
    </source>
</reference>